<dbReference type="SUPFAM" id="SSF101936">
    <property type="entry name" value="DNA-binding pseudobarrel domain"/>
    <property type="match status" value="1"/>
</dbReference>
<dbReference type="Pfam" id="PF02362">
    <property type="entry name" value="B3"/>
    <property type="match status" value="1"/>
</dbReference>
<dbReference type="OrthoDB" id="757982at2759"/>
<evidence type="ECO:0000256" key="3">
    <source>
        <dbReference type="ARBA" id="ARBA00023125"/>
    </source>
</evidence>
<keyword evidence="2" id="KW-0805">Transcription regulation</keyword>
<dbReference type="Proteomes" id="UP000015453">
    <property type="component" value="Unassembled WGS sequence"/>
</dbReference>
<dbReference type="PANTHER" id="PTHR46245:SF10">
    <property type="entry name" value="B3 DOMAIN-CONTAINING TRANSCRIPTION FACTOR VAL3"/>
    <property type="match status" value="1"/>
</dbReference>
<dbReference type="AlphaFoldDB" id="S8CTV0"/>
<protein>
    <recommendedName>
        <fullName evidence="6">TF-B3 domain-containing protein</fullName>
    </recommendedName>
</protein>
<sequence length="164" mass="17859">EKAVLTPLFEKMLSASDAGRIGRLVLPKKCAEAYFPPIAHPEGFPLNVLDTNGKAWVFQFRFWPNNNSRMYVLEGITPCIQSLQLQAGDIVIFSRLEQKGTLVMGGRKTPATQSVEKGVECTIATTNVLGIGDSCARNSIGVPISFNCQVRGKVVENSPVSHPK</sequence>
<dbReference type="GO" id="GO:0003677">
    <property type="term" value="F:DNA binding"/>
    <property type="evidence" value="ECO:0007669"/>
    <property type="project" value="UniProtKB-KW"/>
</dbReference>
<keyword evidence="8" id="KW-1185">Reference proteome</keyword>
<evidence type="ECO:0000313" key="7">
    <source>
        <dbReference type="EMBL" id="EPS68316.1"/>
    </source>
</evidence>
<evidence type="ECO:0000259" key="6">
    <source>
        <dbReference type="PROSITE" id="PS50863"/>
    </source>
</evidence>
<dbReference type="SMART" id="SM01019">
    <property type="entry name" value="B3"/>
    <property type="match status" value="1"/>
</dbReference>
<feature type="domain" description="TF-B3" evidence="6">
    <location>
        <begin position="9"/>
        <end position="110"/>
    </location>
</feature>
<dbReference type="PANTHER" id="PTHR46245">
    <property type="entry name" value="B3 DOMAIN-CONTAINING PROTEIN OS07G0563300"/>
    <property type="match status" value="1"/>
</dbReference>
<dbReference type="InterPro" id="IPR015300">
    <property type="entry name" value="DNA-bd_pseudobarrel_sf"/>
</dbReference>
<evidence type="ECO:0000256" key="5">
    <source>
        <dbReference type="ARBA" id="ARBA00023242"/>
    </source>
</evidence>
<keyword evidence="3" id="KW-0238">DNA-binding</keyword>
<dbReference type="GO" id="GO:0005634">
    <property type="term" value="C:nucleus"/>
    <property type="evidence" value="ECO:0007669"/>
    <property type="project" value="UniProtKB-SubCell"/>
</dbReference>
<keyword evidence="4" id="KW-0804">Transcription</keyword>
<dbReference type="InterPro" id="IPR003340">
    <property type="entry name" value="B3_DNA-bd"/>
</dbReference>
<evidence type="ECO:0000256" key="2">
    <source>
        <dbReference type="ARBA" id="ARBA00023015"/>
    </source>
</evidence>
<organism evidence="7 8">
    <name type="scientific">Genlisea aurea</name>
    <dbReference type="NCBI Taxonomy" id="192259"/>
    <lineage>
        <taxon>Eukaryota</taxon>
        <taxon>Viridiplantae</taxon>
        <taxon>Streptophyta</taxon>
        <taxon>Embryophyta</taxon>
        <taxon>Tracheophyta</taxon>
        <taxon>Spermatophyta</taxon>
        <taxon>Magnoliopsida</taxon>
        <taxon>eudicotyledons</taxon>
        <taxon>Gunneridae</taxon>
        <taxon>Pentapetalae</taxon>
        <taxon>asterids</taxon>
        <taxon>lamiids</taxon>
        <taxon>Lamiales</taxon>
        <taxon>Lentibulariaceae</taxon>
        <taxon>Genlisea</taxon>
    </lineage>
</organism>
<feature type="non-terminal residue" evidence="7">
    <location>
        <position position="164"/>
    </location>
</feature>
<proteinExistence type="predicted"/>
<feature type="non-terminal residue" evidence="7">
    <location>
        <position position="1"/>
    </location>
</feature>
<evidence type="ECO:0000313" key="8">
    <source>
        <dbReference type="Proteomes" id="UP000015453"/>
    </source>
</evidence>
<accession>S8CTV0</accession>
<dbReference type="PROSITE" id="PS50863">
    <property type="entry name" value="B3"/>
    <property type="match status" value="1"/>
</dbReference>
<dbReference type="EMBL" id="AUSU01002667">
    <property type="protein sequence ID" value="EPS68316.1"/>
    <property type="molecule type" value="Genomic_DNA"/>
</dbReference>
<evidence type="ECO:0000256" key="1">
    <source>
        <dbReference type="ARBA" id="ARBA00004123"/>
    </source>
</evidence>
<comment type="subcellular location">
    <subcellularLocation>
        <location evidence="1">Nucleus</location>
    </subcellularLocation>
</comment>
<dbReference type="CDD" id="cd10017">
    <property type="entry name" value="B3_DNA"/>
    <property type="match status" value="1"/>
</dbReference>
<keyword evidence="5" id="KW-0539">Nucleus</keyword>
<name>S8CTV0_9LAMI</name>
<reference evidence="7 8" key="1">
    <citation type="journal article" date="2013" name="BMC Genomics">
        <title>The miniature genome of a carnivorous plant Genlisea aurea contains a low number of genes and short non-coding sequences.</title>
        <authorList>
            <person name="Leushkin E.V."/>
            <person name="Sutormin R.A."/>
            <person name="Nabieva E.R."/>
            <person name="Penin A.A."/>
            <person name="Kondrashov A.S."/>
            <person name="Logacheva M.D."/>
        </authorList>
    </citation>
    <scope>NUCLEOTIDE SEQUENCE [LARGE SCALE GENOMIC DNA]</scope>
</reference>
<dbReference type="Gene3D" id="2.40.330.10">
    <property type="entry name" value="DNA-binding pseudobarrel domain"/>
    <property type="match status" value="1"/>
</dbReference>
<evidence type="ECO:0000256" key="4">
    <source>
        <dbReference type="ARBA" id="ARBA00023163"/>
    </source>
</evidence>
<gene>
    <name evidence="7" type="ORF">M569_06459</name>
</gene>
<comment type="caution">
    <text evidence="7">The sequence shown here is derived from an EMBL/GenBank/DDBJ whole genome shotgun (WGS) entry which is preliminary data.</text>
</comment>